<dbReference type="PANTHER" id="PTHR10359">
    <property type="entry name" value="A/G-SPECIFIC ADENINE GLYCOSYLASE/ENDONUCLEASE III"/>
    <property type="match status" value="1"/>
</dbReference>
<proteinExistence type="predicted"/>
<dbReference type="EMBL" id="LJCR01001954">
    <property type="protein sequence ID" value="KPV49463.1"/>
    <property type="molecule type" value="Genomic_DNA"/>
</dbReference>
<dbReference type="InterPro" id="IPR011257">
    <property type="entry name" value="DNA_glycosylase"/>
</dbReference>
<reference evidence="5 6" key="1">
    <citation type="submission" date="2015-09" db="EMBL/GenBank/DDBJ databases">
        <title>Draft genome sequence of Kouleothrix aurantiaca JCM 19913.</title>
        <authorList>
            <person name="Hemp J."/>
        </authorList>
    </citation>
    <scope>NUCLEOTIDE SEQUENCE [LARGE SCALE GENOMIC DNA]</scope>
    <source>
        <strain evidence="5 6">COM-B</strain>
    </source>
</reference>
<sequence>QAIARYLATKYDEDVGALLARPRAALRAELLALPRIGRETADTIMLYGGTHPLFIVDAYARRLLGRLGMLPGIDAMRAPYDTIQALVEDALAGPELDARLDEPAFAPPIRDVAPPRAQFFRNFHALIVEECIHHCLATRMRQKEPGARRTFVDPRKCAAHCLRCAGCPLTGMCATYRAGEP</sequence>
<accession>A0A0P9D261</accession>
<dbReference type="GO" id="GO:0006281">
    <property type="term" value="P:DNA repair"/>
    <property type="evidence" value="ECO:0007669"/>
    <property type="project" value="InterPro"/>
</dbReference>
<feature type="non-terminal residue" evidence="5">
    <location>
        <position position="1"/>
    </location>
</feature>
<dbReference type="Proteomes" id="UP000050509">
    <property type="component" value="Unassembled WGS sequence"/>
</dbReference>
<protein>
    <submittedName>
        <fullName evidence="5">DNA repair protein</fullName>
    </submittedName>
</protein>
<dbReference type="GO" id="GO:0051539">
    <property type="term" value="F:4 iron, 4 sulfur cluster binding"/>
    <property type="evidence" value="ECO:0007669"/>
    <property type="project" value="UniProtKB-KW"/>
</dbReference>
<keyword evidence="3" id="KW-0408">Iron</keyword>
<name>A0A0P9D261_9CHLR</name>
<evidence type="ECO:0000256" key="4">
    <source>
        <dbReference type="ARBA" id="ARBA00023014"/>
    </source>
</evidence>
<evidence type="ECO:0000313" key="5">
    <source>
        <dbReference type="EMBL" id="KPV49463.1"/>
    </source>
</evidence>
<dbReference type="Gene3D" id="1.10.340.30">
    <property type="entry name" value="Hypothetical protein, domain 2"/>
    <property type="match status" value="1"/>
</dbReference>
<evidence type="ECO:0000256" key="3">
    <source>
        <dbReference type="ARBA" id="ARBA00023004"/>
    </source>
</evidence>
<keyword evidence="4" id="KW-0411">Iron-sulfur</keyword>
<dbReference type="SUPFAM" id="SSF48150">
    <property type="entry name" value="DNA-glycosylase"/>
    <property type="match status" value="1"/>
</dbReference>
<keyword evidence="6" id="KW-1185">Reference proteome</keyword>
<keyword evidence="1" id="KW-0004">4Fe-4S</keyword>
<dbReference type="Gene3D" id="1.10.1670.10">
    <property type="entry name" value="Helix-hairpin-Helix base-excision DNA repair enzymes (C-terminal)"/>
    <property type="match status" value="1"/>
</dbReference>
<dbReference type="GO" id="GO:0046872">
    <property type="term" value="F:metal ion binding"/>
    <property type="evidence" value="ECO:0007669"/>
    <property type="project" value="UniProtKB-KW"/>
</dbReference>
<organism evidence="5 6">
    <name type="scientific">Kouleothrix aurantiaca</name>
    <dbReference type="NCBI Taxonomy" id="186479"/>
    <lineage>
        <taxon>Bacteria</taxon>
        <taxon>Bacillati</taxon>
        <taxon>Chloroflexota</taxon>
        <taxon>Chloroflexia</taxon>
        <taxon>Chloroflexales</taxon>
        <taxon>Roseiflexineae</taxon>
        <taxon>Roseiflexaceae</taxon>
        <taxon>Kouleothrix</taxon>
    </lineage>
</organism>
<comment type="caution">
    <text evidence="5">The sequence shown here is derived from an EMBL/GenBank/DDBJ whole genome shotgun (WGS) entry which is preliminary data.</text>
</comment>
<evidence type="ECO:0000256" key="2">
    <source>
        <dbReference type="ARBA" id="ARBA00022723"/>
    </source>
</evidence>
<dbReference type="InterPro" id="IPR023170">
    <property type="entry name" value="HhH_base_excis_C"/>
</dbReference>
<dbReference type="PANTHER" id="PTHR10359:SF19">
    <property type="entry name" value="DNA REPAIR GLYCOSYLASE MJ1434-RELATED"/>
    <property type="match status" value="1"/>
</dbReference>
<evidence type="ECO:0000256" key="1">
    <source>
        <dbReference type="ARBA" id="ARBA00022485"/>
    </source>
</evidence>
<evidence type="ECO:0000313" key="6">
    <source>
        <dbReference type="Proteomes" id="UP000050509"/>
    </source>
</evidence>
<dbReference type="AlphaFoldDB" id="A0A0P9D261"/>
<gene>
    <name evidence="5" type="ORF">SE17_32490</name>
</gene>
<keyword evidence="2" id="KW-0479">Metal-binding</keyword>
<dbReference type="GO" id="GO:0003824">
    <property type="term" value="F:catalytic activity"/>
    <property type="evidence" value="ECO:0007669"/>
    <property type="project" value="InterPro"/>
</dbReference>